<dbReference type="AlphaFoldDB" id="A0A2Z6SHE9"/>
<dbReference type="Proteomes" id="UP000615446">
    <property type="component" value="Unassembled WGS sequence"/>
</dbReference>
<name>A0A2Z6SHE9_9GLOM</name>
<reference evidence="2" key="2">
    <citation type="submission" date="2019-10" db="EMBL/GenBank/DDBJ databases">
        <title>Conservation and host-specific expression of non-tandemly repeated heterogenous ribosome RNA gene in arbuscular mycorrhizal fungi.</title>
        <authorList>
            <person name="Maeda T."/>
            <person name="Kobayashi Y."/>
            <person name="Nakagawa T."/>
            <person name="Ezawa T."/>
            <person name="Yamaguchi K."/>
            <person name="Bino T."/>
            <person name="Nishimoto Y."/>
            <person name="Shigenobu S."/>
            <person name="Kawaguchi M."/>
        </authorList>
    </citation>
    <scope>NUCLEOTIDE SEQUENCE</scope>
    <source>
        <strain evidence="2">HR1</strain>
    </source>
</reference>
<evidence type="ECO:0000313" key="1">
    <source>
        <dbReference type="EMBL" id="GBC05187.1"/>
    </source>
</evidence>
<proteinExistence type="predicted"/>
<accession>A0A2Z6SHE9</accession>
<dbReference type="Proteomes" id="UP000247702">
    <property type="component" value="Unassembled WGS sequence"/>
</dbReference>
<dbReference type="EMBL" id="BEXD01003992">
    <property type="protein sequence ID" value="GBC05187.1"/>
    <property type="molecule type" value="Genomic_DNA"/>
</dbReference>
<keyword evidence="3" id="KW-1185">Reference proteome</keyword>
<evidence type="ECO:0000313" key="3">
    <source>
        <dbReference type="Proteomes" id="UP000247702"/>
    </source>
</evidence>
<reference evidence="1 3" key="1">
    <citation type="submission" date="2017-11" db="EMBL/GenBank/DDBJ databases">
        <title>The genome of Rhizophagus clarus HR1 reveals common genetic basis of auxotrophy among arbuscular mycorrhizal fungi.</title>
        <authorList>
            <person name="Kobayashi Y."/>
        </authorList>
    </citation>
    <scope>NUCLEOTIDE SEQUENCE [LARGE SCALE GENOMIC DNA]</scope>
    <source>
        <strain evidence="1 3">HR1</strain>
    </source>
</reference>
<sequence>MNISYSVAAAIRLTTNEKKNSKKRISAQVYPCLDILMKLLKCNNDSLYKMKKYSMLINLVRSSSFHSL</sequence>
<gene>
    <name evidence="2" type="ORF">RCL2_000874800</name>
    <name evidence="1" type="ORF">RclHR1_06090005</name>
</gene>
<evidence type="ECO:0000313" key="2">
    <source>
        <dbReference type="EMBL" id="GES81506.1"/>
    </source>
</evidence>
<organism evidence="1 3">
    <name type="scientific">Rhizophagus clarus</name>
    <dbReference type="NCBI Taxonomy" id="94130"/>
    <lineage>
        <taxon>Eukaryota</taxon>
        <taxon>Fungi</taxon>
        <taxon>Fungi incertae sedis</taxon>
        <taxon>Mucoromycota</taxon>
        <taxon>Glomeromycotina</taxon>
        <taxon>Glomeromycetes</taxon>
        <taxon>Glomerales</taxon>
        <taxon>Glomeraceae</taxon>
        <taxon>Rhizophagus</taxon>
    </lineage>
</organism>
<dbReference type="EMBL" id="BLAL01000057">
    <property type="protein sequence ID" value="GES81506.1"/>
    <property type="molecule type" value="Genomic_DNA"/>
</dbReference>
<protein>
    <submittedName>
        <fullName evidence="1">Uncharacterized protein</fullName>
    </submittedName>
</protein>
<comment type="caution">
    <text evidence="1">The sequence shown here is derived from an EMBL/GenBank/DDBJ whole genome shotgun (WGS) entry which is preliminary data.</text>
</comment>